<dbReference type="EMBL" id="CAJJDN010000373">
    <property type="protein sequence ID" value="CAD8131095.1"/>
    <property type="molecule type" value="Genomic_DNA"/>
</dbReference>
<dbReference type="OrthoDB" id="10419842at2759"/>
<proteinExistence type="predicted"/>
<accession>A0A8S1RVW0</accession>
<sequence>MVSSQECKDFLIFSNNQKDIQQENILINMIQIKQLQWIGSSKNCKKIGKWIATMNGQVLGRVGGYYSENGKKQGLWQNIIENYEEISNNVLEFGKYYEDKKQGIWKYKYLNELIDGGIYDEYGLKQGRWIDLNQKFWDFSQVIQEGQYRNNIKFGRWNINYREYGMKNFEIVGWGQFENDGLKNGKWIELSENFWDLCQIIYIGEYQNDIKIGLWDINVRRSFSEQFKKIGQGLFDEQGLKNGYWTEINHNFNRFSQITQNGEYQHGNRIGRWRIYYRRDYNESLEIMQKLGKNNFQRRWIIQQLRFKDWLLDRTGQSILHNGLKYGIWEIKHRREQQNFEKIGGGLYDEKGRKNGEWIDLIDDFYSNISYSGIYQNGYKIGRWNIYCRNMVEDIIMNKDQKIINGQITLNGEYQEGKKIGIWNINYKKSKEKPYEIIGGGSYNIQMQKNGKWIELSNNFWDYCQITYDGIYENGLKLGRWNINYRNNGQSQFYAFGGGIYKKYGFKQGQWIEISDNFQEDQQVAYQGQYNSGLKVNRWNILYRDYYDSQFNIIGSGAYDDFAQKTGKWIELSENYSDNFKIIYHGEYVKGLKFGLWDIIQYRKDNYHNELIGYGLYNSQGYKNGKWIELKNEYNETYQNIFIGVYYNSKKYGKWDIMERNINNINQEFEKIGEQYFN</sequence>
<dbReference type="Proteomes" id="UP000692954">
    <property type="component" value="Unassembled WGS sequence"/>
</dbReference>
<dbReference type="PANTHER" id="PTHR33706">
    <property type="entry name" value="MORN VARIANT REPEAT PROTEIN"/>
    <property type="match status" value="1"/>
</dbReference>
<evidence type="ECO:0000313" key="2">
    <source>
        <dbReference type="Proteomes" id="UP000692954"/>
    </source>
</evidence>
<comment type="caution">
    <text evidence="1">The sequence shown here is derived from an EMBL/GenBank/DDBJ whole genome shotgun (WGS) entry which is preliminary data.</text>
</comment>
<evidence type="ECO:0000313" key="1">
    <source>
        <dbReference type="EMBL" id="CAD8131095.1"/>
    </source>
</evidence>
<organism evidence="1 2">
    <name type="scientific">Paramecium sonneborni</name>
    <dbReference type="NCBI Taxonomy" id="65129"/>
    <lineage>
        <taxon>Eukaryota</taxon>
        <taxon>Sar</taxon>
        <taxon>Alveolata</taxon>
        <taxon>Ciliophora</taxon>
        <taxon>Intramacronucleata</taxon>
        <taxon>Oligohymenophorea</taxon>
        <taxon>Peniculida</taxon>
        <taxon>Parameciidae</taxon>
        <taxon>Paramecium</taxon>
    </lineage>
</organism>
<keyword evidence="2" id="KW-1185">Reference proteome</keyword>
<name>A0A8S1RVW0_9CILI</name>
<dbReference type="AlphaFoldDB" id="A0A8S1RVW0"/>
<gene>
    <name evidence="1" type="ORF">PSON_ATCC_30995.1.T3730002</name>
</gene>
<dbReference type="PANTHER" id="PTHR33706:SF1">
    <property type="entry name" value="TPR REPEAT PROTEIN"/>
    <property type="match status" value="1"/>
</dbReference>
<protein>
    <submittedName>
        <fullName evidence="1">Uncharacterized protein</fullName>
    </submittedName>
</protein>
<reference evidence="1" key="1">
    <citation type="submission" date="2021-01" db="EMBL/GenBank/DDBJ databases">
        <authorList>
            <consortium name="Genoscope - CEA"/>
            <person name="William W."/>
        </authorList>
    </citation>
    <scope>NUCLEOTIDE SEQUENCE</scope>
</reference>